<keyword evidence="1" id="KW-0812">Transmembrane</keyword>
<comment type="caution">
    <text evidence="2">The sequence shown here is derived from an EMBL/GenBank/DDBJ whole genome shotgun (WGS) entry which is preliminary data.</text>
</comment>
<reference evidence="2" key="1">
    <citation type="submission" date="2023-10" db="EMBL/GenBank/DDBJ databases">
        <authorList>
            <person name="Hackl T."/>
        </authorList>
    </citation>
    <scope>NUCLEOTIDE SEQUENCE</scope>
</reference>
<keyword evidence="1" id="KW-1133">Transmembrane helix</keyword>
<dbReference type="EMBL" id="CAUWAG010000003">
    <property type="protein sequence ID" value="CAJ2501861.1"/>
    <property type="molecule type" value="Genomic_DNA"/>
</dbReference>
<keyword evidence="3" id="KW-1185">Reference proteome</keyword>
<accession>A0AAI8VBI1</accession>
<organism evidence="2 3">
    <name type="scientific">Anthostomella pinea</name>
    <dbReference type="NCBI Taxonomy" id="933095"/>
    <lineage>
        <taxon>Eukaryota</taxon>
        <taxon>Fungi</taxon>
        <taxon>Dikarya</taxon>
        <taxon>Ascomycota</taxon>
        <taxon>Pezizomycotina</taxon>
        <taxon>Sordariomycetes</taxon>
        <taxon>Xylariomycetidae</taxon>
        <taxon>Xylariales</taxon>
        <taxon>Xylariaceae</taxon>
        <taxon>Anthostomella</taxon>
    </lineage>
</organism>
<feature type="transmembrane region" description="Helical" evidence="1">
    <location>
        <begin position="217"/>
        <end position="236"/>
    </location>
</feature>
<evidence type="ECO:0000313" key="3">
    <source>
        <dbReference type="Proteomes" id="UP001295740"/>
    </source>
</evidence>
<dbReference type="PANTHER" id="PTHR35395">
    <property type="entry name" value="DUF6536 DOMAIN-CONTAINING PROTEIN"/>
    <property type="match status" value="1"/>
</dbReference>
<evidence type="ECO:0000313" key="2">
    <source>
        <dbReference type="EMBL" id="CAJ2501861.1"/>
    </source>
</evidence>
<feature type="transmembrane region" description="Helical" evidence="1">
    <location>
        <begin position="148"/>
        <end position="168"/>
    </location>
</feature>
<feature type="transmembrane region" description="Helical" evidence="1">
    <location>
        <begin position="266"/>
        <end position="288"/>
    </location>
</feature>
<sequence length="354" mass="38783">MLGPVFSDGICSSCGNEDKTLTYTQLICISGKLAAMIMAVILIGDQLLITIGDAVASFLRQPESLSEADTQRRTSPSGASRCRTGPWLRLALMGFFCVHVQRNESSVTKFNLDAMFKLGLGNMPATWTTSQSDHIIRYPDAENPSTSYTSGAVLANLPLIALSFWYLIFNNYITRLFVALEFRSFSTRRRGLLVSKHSKDTKQRKVHFLQIPLRHSLLNIAVFVLLHTLLSQTLFLRRVYAVYPQSFDNPNDIGKKLVPMIEYSPLASLAFASLSTALVVTGVIIGLLKIDWRFPNTGGDSLAIGAACHPPDGISNTEDGELAAGTAARRNGTNSAVFLTSIASEGRKLLDLEF</sequence>
<name>A0AAI8VBI1_9PEZI</name>
<dbReference type="PANTHER" id="PTHR35395:SF1">
    <property type="entry name" value="DUF6536 DOMAIN-CONTAINING PROTEIN"/>
    <property type="match status" value="1"/>
</dbReference>
<protein>
    <submittedName>
        <fullName evidence="2">Uu.00g047140.m01.CDS01</fullName>
    </submittedName>
</protein>
<gene>
    <name evidence="2" type="ORF">KHLLAP_LOCUS2329</name>
</gene>
<proteinExistence type="predicted"/>
<dbReference type="Proteomes" id="UP001295740">
    <property type="component" value="Unassembled WGS sequence"/>
</dbReference>
<dbReference type="AlphaFoldDB" id="A0AAI8VBI1"/>
<keyword evidence="1" id="KW-0472">Membrane</keyword>
<evidence type="ECO:0000256" key="1">
    <source>
        <dbReference type="SAM" id="Phobius"/>
    </source>
</evidence>